<dbReference type="EMBL" id="MDYP01000042">
    <property type="protein sequence ID" value="OQE01641.1"/>
    <property type="molecule type" value="Genomic_DNA"/>
</dbReference>
<dbReference type="PROSITE" id="PS50053">
    <property type="entry name" value="UBIQUITIN_2"/>
    <property type="match status" value="1"/>
</dbReference>
<dbReference type="SMART" id="SM00213">
    <property type="entry name" value="UBQ"/>
    <property type="match status" value="1"/>
</dbReference>
<dbReference type="InterPro" id="IPR000626">
    <property type="entry name" value="Ubiquitin-like_dom"/>
</dbReference>
<protein>
    <recommendedName>
        <fullName evidence="2">Ubiquitin-like domain-containing protein</fullName>
    </recommendedName>
</protein>
<organism evidence="3 4">
    <name type="scientific">Penicillium vulpinum</name>
    <dbReference type="NCBI Taxonomy" id="29845"/>
    <lineage>
        <taxon>Eukaryota</taxon>
        <taxon>Fungi</taxon>
        <taxon>Dikarya</taxon>
        <taxon>Ascomycota</taxon>
        <taxon>Pezizomycotina</taxon>
        <taxon>Eurotiomycetes</taxon>
        <taxon>Eurotiomycetidae</taxon>
        <taxon>Eurotiales</taxon>
        <taxon>Aspergillaceae</taxon>
        <taxon>Penicillium</taxon>
    </lineage>
</organism>
<keyword evidence="4" id="KW-1185">Reference proteome</keyword>
<dbReference type="Gene3D" id="3.10.20.90">
    <property type="entry name" value="Phosphatidylinositol 3-kinase Catalytic Subunit, Chain A, domain 1"/>
    <property type="match status" value="2"/>
</dbReference>
<dbReference type="Pfam" id="PF11976">
    <property type="entry name" value="Rad60-SLD"/>
    <property type="match status" value="1"/>
</dbReference>
<feature type="compositionally biased region" description="Pro residues" evidence="1">
    <location>
        <begin position="169"/>
        <end position="178"/>
    </location>
</feature>
<feature type="compositionally biased region" description="Low complexity" evidence="1">
    <location>
        <begin position="105"/>
        <end position="118"/>
    </location>
</feature>
<evidence type="ECO:0000313" key="3">
    <source>
        <dbReference type="EMBL" id="OQE01641.1"/>
    </source>
</evidence>
<feature type="domain" description="Ubiquitin-like" evidence="2">
    <location>
        <begin position="319"/>
        <end position="391"/>
    </location>
</feature>
<evidence type="ECO:0000313" key="4">
    <source>
        <dbReference type="Proteomes" id="UP000191518"/>
    </source>
</evidence>
<dbReference type="InterPro" id="IPR022617">
    <property type="entry name" value="Rad60/SUMO-like_dom"/>
</dbReference>
<evidence type="ECO:0000259" key="2">
    <source>
        <dbReference type="PROSITE" id="PS50053"/>
    </source>
</evidence>
<dbReference type="SUPFAM" id="SSF54236">
    <property type="entry name" value="Ubiquitin-like"/>
    <property type="match status" value="2"/>
</dbReference>
<feature type="compositionally biased region" description="Polar residues" evidence="1">
    <location>
        <begin position="121"/>
        <end position="142"/>
    </location>
</feature>
<dbReference type="Proteomes" id="UP000191518">
    <property type="component" value="Unassembled WGS sequence"/>
</dbReference>
<gene>
    <name evidence="3" type="ORF">PENVUL_c042G03148</name>
</gene>
<comment type="caution">
    <text evidence="3">The sequence shown here is derived from an EMBL/GenBank/DDBJ whole genome shotgun (WGS) entry which is preliminary data.</text>
</comment>
<dbReference type="InterPro" id="IPR029071">
    <property type="entry name" value="Ubiquitin-like_domsf"/>
</dbReference>
<accession>A0A1V6RIJ3</accession>
<feature type="compositionally biased region" description="Basic and acidic residues" evidence="1">
    <location>
        <begin position="70"/>
        <end position="93"/>
    </location>
</feature>
<feature type="region of interest" description="Disordered" evidence="1">
    <location>
        <begin position="164"/>
        <end position="185"/>
    </location>
</feature>
<evidence type="ECO:0000256" key="1">
    <source>
        <dbReference type="SAM" id="MobiDB-lite"/>
    </source>
</evidence>
<reference evidence="4" key="1">
    <citation type="journal article" date="2017" name="Nat. Microbiol.">
        <title>Global analysis of biosynthetic gene clusters reveals vast potential of secondary metabolite production in Penicillium species.</title>
        <authorList>
            <person name="Nielsen J.C."/>
            <person name="Grijseels S."/>
            <person name="Prigent S."/>
            <person name="Ji B."/>
            <person name="Dainat J."/>
            <person name="Nielsen K.F."/>
            <person name="Frisvad J.C."/>
            <person name="Workman M."/>
            <person name="Nielsen J."/>
        </authorList>
    </citation>
    <scope>NUCLEOTIDE SEQUENCE [LARGE SCALE GENOMIC DNA]</scope>
    <source>
        <strain evidence="4">IBT 29486</strain>
    </source>
</reference>
<sequence>MSFFKKPEWAIKNTKDTGTDFYRRSEQTYSDIIAANREAHRKQPKTPEIPEHTEDTEDTEDIDRKKRRRLSAEKGKGRADSRPVRDASREIDNVKSVLPEPQELSSPSHNSSPQSAKSVKQCETAQIRSPEKSLSQSPQKASGTKPLGALPVQPVIVLADDSEIRSPQPVQPPPPRPAAQPAKVPADDPVVQIIITSEIPDTKPLLVHRKMSQRLRDVRLAWCNRQNLDPHIQSSIYLTWKGRRLFDVTTCRSLDINTGKKSAAILDIDDDSADQKALRIHMVAVSDLPVQVNQQATSPDNDRPPTASQSPEDDQGEPMKLILRSLGYEDFKIKARQKTVISRLISAFRDRQNISVDHDIFLLFDGDKLDPDLCLGDYDIDDLDLLDVQIK</sequence>
<dbReference type="AlphaFoldDB" id="A0A1V6RIJ3"/>
<feature type="region of interest" description="Disordered" evidence="1">
    <location>
        <begin position="32"/>
        <end position="148"/>
    </location>
</feature>
<name>A0A1V6RIJ3_9EURO</name>
<proteinExistence type="predicted"/>
<feature type="region of interest" description="Disordered" evidence="1">
    <location>
        <begin position="293"/>
        <end position="318"/>
    </location>
</feature>
<dbReference type="OrthoDB" id="3365399at2759"/>